<evidence type="ECO:0000256" key="1">
    <source>
        <dbReference type="SAM" id="Coils"/>
    </source>
</evidence>
<reference evidence="4" key="1">
    <citation type="submission" date="2021-01" db="EMBL/GenBank/DDBJ databases">
        <title>Microvirga sp.</title>
        <authorList>
            <person name="Kim M.K."/>
        </authorList>
    </citation>
    <scope>NUCLEOTIDE SEQUENCE</scope>
    <source>
        <strain evidence="4">5420S-16</strain>
    </source>
</reference>
<name>A0A937D487_9HYPH</name>
<dbReference type="Proteomes" id="UP000605848">
    <property type="component" value="Unassembled WGS sequence"/>
</dbReference>
<dbReference type="AlphaFoldDB" id="A0A937D487"/>
<keyword evidence="5" id="KW-1185">Reference proteome</keyword>
<evidence type="ECO:0000256" key="2">
    <source>
        <dbReference type="SAM" id="MobiDB-lite"/>
    </source>
</evidence>
<dbReference type="EMBL" id="JAEQMY010000070">
    <property type="protein sequence ID" value="MBL0407250.1"/>
    <property type="molecule type" value="Genomic_DNA"/>
</dbReference>
<dbReference type="InterPro" id="IPR040840">
    <property type="entry name" value="TcA_TcB_BD"/>
</dbReference>
<dbReference type="Pfam" id="PF18276">
    <property type="entry name" value="TcA_TcB_BD"/>
    <property type="match status" value="1"/>
</dbReference>
<comment type="caution">
    <text evidence="4">The sequence shown here is derived from an EMBL/GenBank/DDBJ whole genome shotgun (WGS) entry which is preliminary data.</text>
</comment>
<protein>
    <recommendedName>
        <fullName evidence="3">Tc toxin complex TcA C-terminal TcB-binding domain-containing protein</fullName>
    </recommendedName>
</protein>
<keyword evidence="1" id="KW-0175">Coiled coil</keyword>
<proteinExistence type="predicted"/>
<evidence type="ECO:0000313" key="5">
    <source>
        <dbReference type="Proteomes" id="UP000605848"/>
    </source>
</evidence>
<sequence>MGAPVEPPLFQFCIPANPTIATLRTHAELNLHKLRSGLNIAGMQREVPAYAAATDAVTGMPVAANGQITVPGRRRLQPSLYRSSVLAARVKELAQLAEQLEAVSRVLLQQRNEAAYTLHKARQDLTLTQAHVRLQNLRLTQANNSVKLAELQEQRADIQRRTYQEWISRGLNEYERLMIDKYNTAAKAKRHIAQANAAAQTAQAVTTAATASVNAGAAALGATAVAAAAFAGALHNATLANAELDISVASLDATHARRVDEWTLQSAIAAQDAQIGRQQVLLAQDQVRIVEQEKTIVEIQAAQARDTVEFIANQGVFELSDRMFEIMLEPRRTILEQATAVLHLYFNQLAFERQETPPVTIQNDYWSSPRSNPLATSPDTSDDLMGLTGSARLLADLYQLEQYAFLTNKRKLPITKTVSLAQLMPAEFQQFRETGVIRFNTPLELFDRDFPGHYLRLIQGIRTSVIALVPPIDGIHATLASTGISRVVIGPDVFQTVTIRRDPEIVALSAPIGSTGAFELSDQSGMSPPFAGNGVDCALEFRMLKASNRLDFLTCMDVLVTYEYLSLPDTDYAQQVIRRLGTTLRAEVGFSLRNHFPDAWYDLHNAELLAEPERMVVQLRIDRRHFDPNLDRIRIEHVRLSFDIRGGAKEEVRVASLKLIDEEDNETVGLSAMSIDRTIDTRRGNGAAWAPLTGGGAGSGGIAPFGVWELSLRNGNAAEARRLKDLFDKDLMEDISLVIGYAADTSAFPA</sequence>
<feature type="compositionally biased region" description="Polar residues" evidence="2">
    <location>
        <begin position="361"/>
        <end position="379"/>
    </location>
</feature>
<feature type="coiled-coil region" evidence="1">
    <location>
        <begin position="90"/>
        <end position="154"/>
    </location>
</feature>
<evidence type="ECO:0000259" key="3">
    <source>
        <dbReference type="Pfam" id="PF18276"/>
    </source>
</evidence>
<gene>
    <name evidence="4" type="ORF">JKG68_25305</name>
</gene>
<feature type="region of interest" description="Disordered" evidence="2">
    <location>
        <begin position="361"/>
        <end position="381"/>
    </location>
</feature>
<evidence type="ECO:0000313" key="4">
    <source>
        <dbReference type="EMBL" id="MBL0407250.1"/>
    </source>
</evidence>
<accession>A0A937D487</accession>
<feature type="domain" description="Tc toxin complex TcA C-terminal TcB-binding" evidence="3">
    <location>
        <begin position="278"/>
        <end position="564"/>
    </location>
</feature>
<organism evidence="4 5">
    <name type="scientific">Microvirga aerilata</name>
    <dbReference type="NCBI Taxonomy" id="670292"/>
    <lineage>
        <taxon>Bacteria</taxon>
        <taxon>Pseudomonadati</taxon>
        <taxon>Pseudomonadota</taxon>
        <taxon>Alphaproteobacteria</taxon>
        <taxon>Hyphomicrobiales</taxon>
        <taxon>Methylobacteriaceae</taxon>
        <taxon>Microvirga</taxon>
    </lineage>
</organism>
<dbReference type="RefSeq" id="WP_202064265.1">
    <property type="nucleotide sequence ID" value="NZ_JAEQMY010000070.1"/>
</dbReference>